<feature type="domain" description="QLQ" evidence="9">
    <location>
        <begin position="488"/>
        <end position="523"/>
    </location>
</feature>
<evidence type="ECO:0000256" key="1">
    <source>
        <dbReference type="ARBA" id="ARBA00004123"/>
    </source>
</evidence>
<keyword evidence="3 6" id="KW-0539">Nucleus</keyword>
<evidence type="ECO:0000256" key="7">
    <source>
        <dbReference type="SAM" id="MobiDB-lite"/>
    </source>
</evidence>
<organism evidence="11 12">
    <name type="scientific">Rhododendron simsii</name>
    <name type="common">Sims's rhododendron</name>
    <dbReference type="NCBI Taxonomy" id="118357"/>
    <lineage>
        <taxon>Eukaryota</taxon>
        <taxon>Viridiplantae</taxon>
        <taxon>Streptophyta</taxon>
        <taxon>Embryophyta</taxon>
        <taxon>Tracheophyta</taxon>
        <taxon>Spermatophyta</taxon>
        <taxon>Magnoliopsida</taxon>
        <taxon>eudicotyledons</taxon>
        <taxon>Gunneridae</taxon>
        <taxon>Pentapetalae</taxon>
        <taxon>asterids</taxon>
        <taxon>Ericales</taxon>
        <taxon>Ericaceae</taxon>
        <taxon>Ericoideae</taxon>
        <taxon>Rhodoreae</taxon>
        <taxon>Rhododendron</taxon>
    </lineage>
</organism>
<evidence type="ECO:0000256" key="6">
    <source>
        <dbReference type="RuleBase" id="RU367127"/>
    </source>
</evidence>
<comment type="function">
    <text evidence="6">Transcription activator.</text>
</comment>
<dbReference type="GO" id="GO:0099402">
    <property type="term" value="P:plant organ development"/>
    <property type="evidence" value="ECO:0007669"/>
    <property type="project" value="UniProtKB-ARBA"/>
</dbReference>
<dbReference type="GO" id="GO:0003676">
    <property type="term" value="F:nucleic acid binding"/>
    <property type="evidence" value="ECO:0007669"/>
    <property type="project" value="InterPro"/>
</dbReference>
<dbReference type="OrthoDB" id="1927209at2759"/>
<evidence type="ECO:0000256" key="2">
    <source>
        <dbReference type="ARBA" id="ARBA00008122"/>
    </source>
</evidence>
<dbReference type="Pfam" id="PF08284">
    <property type="entry name" value="RVP_2"/>
    <property type="match status" value="1"/>
</dbReference>
<dbReference type="InterPro" id="IPR001969">
    <property type="entry name" value="Aspartic_peptidase_AS"/>
</dbReference>
<dbReference type="InterPro" id="IPR005162">
    <property type="entry name" value="Retrotrans_gag_dom"/>
</dbReference>
<feature type="domain" description="CCHC-type" evidence="8">
    <location>
        <begin position="300"/>
        <end position="315"/>
    </location>
</feature>
<comment type="subcellular location">
    <subcellularLocation>
        <location evidence="1 6">Nucleus</location>
    </subcellularLocation>
</comment>
<feature type="region of interest" description="Disordered" evidence="7">
    <location>
        <begin position="320"/>
        <end position="353"/>
    </location>
</feature>
<dbReference type="PROSITE" id="PS51667">
    <property type="entry name" value="WRC"/>
    <property type="match status" value="1"/>
</dbReference>
<keyword evidence="12" id="KW-1185">Reference proteome</keyword>
<dbReference type="PROSITE" id="PS51666">
    <property type="entry name" value="QLQ"/>
    <property type="match status" value="1"/>
</dbReference>
<evidence type="ECO:0000259" key="8">
    <source>
        <dbReference type="PROSITE" id="PS50158"/>
    </source>
</evidence>
<keyword evidence="4" id="KW-0863">Zinc-finger</keyword>
<comment type="caution">
    <text evidence="11">The sequence shown here is derived from an EMBL/GenBank/DDBJ whole genome shotgun (WGS) entry which is preliminary data.</text>
</comment>
<dbReference type="PANTHER" id="PTHR31602:SF81">
    <property type="entry name" value="GROWTH-REGULATING FACTOR 9"/>
    <property type="match status" value="1"/>
</dbReference>
<comment type="domain">
    <text evidence="6">The QLQ domain and WRC domain may be involved in protein-protein interaction and DNA-binding, respectively.</text>
</comment>
<evidence type="ECO:0000256" key="3">
    <source>
        <dbReference type="ARBA" id="ARBA00023242"/>
    </source>
</evidence>
<feature type="region of interest" description="Disordered" evidence="7">
    <location>
        <begin position="237"/>
        <end position="275"/>
    </location>
</feature>
<reference evidence="11" key="1">
    <citation type="submission" date="2019-11" db="EMBL/GenBank/DDBJ databases">
        <authorList>
            <person name="Liu Y."/>
            <person name="Hou J."/>
            <person name="Li T.-Q."/>
            <person name="Guan C.-H."/>
            <person name="Wu X."/>
            <person name="Wu H.-Z."/>
            <person name="Ling F."/>
            <person name="Zhang R."/>
            <person name="Shi X.-G."/>
            <person name="Ren J.-P."/>
            <person name="Chen E.-F."/>
            <person name="Sun J.-M."/>
        </authorList>
    </citation>
    <scope>NUCLEOTIDE SEQUENCE</scope>
    <source>
        <strain evidence="11">Adult_tree_wgs_1</strain>
        <tissue evidence="11">Leaves</tissue>
    </source>
</reference>
<sequence>MESNQRLERLEQQVGMILALLQNQNQPPPPPPVVNVDLNVPSVIPPENPPPPPPPEPVINEVRVRDFQKLKPLVFHGWIDPIKANEWLESVEKIFQVMTCTDREKVALAAYNLIGEARRWWNLVSKAEPRMEWTRFLVLFNQKYLPQAIKDSKSMEFQNLKQRGNMTVTEYDAQFTTLAHYAEHLISNDSMKARRFEDGLQPDLRRAVKLLKLETYAEVLDRALMLEAKEENNKRIRELKKRRYANSNPRVNNGPPKRQNVGNPNRGNQNQYQNRGVLHPNCPTCGTNHLGVCLKGTGVCYSCGEAGHIRKNCPKLQTNPVAAQGNGNQRGSANAGRNNSNQRQTGNAGQGQRQGRVYALVPGNTQESENVVAGTSIICSLPAYALIDSGSTHSFVSLHFADKIPRVPEFLGYELLVSQPLSSKVVCDTVYRDCDILIGDSGHVTILRAMQLPAEMKTMEGSSQNGLGLSLGLNRGSGLRHGCSKSSGFTFLQLRELEHQALIYNYIEAGIPVPFHLILPVWKSVASSFTGLNFLGCSSLYHDYKNSMEPEPGRCRRTDGKKWRCSKDVVSNHKYCERHMNRGRRRS</sequence>
<dbReference type="PANTHER" id="PTHR31602">
    <property type="entry name" value="GROWTH-REGULATING FACTOR 5"/>
    <property type="match status" value="1"/>
</dbReference>
<dbReference type="AlphaFoldDB" id="A0A834GNA5"/>
<dbReference type="GO" id="GO:0005634">
    <property type="term" value="C:nucleus"/>
    <property type="evidence" value="ECO:0007669"/>
    <property type="project" value="UniProtKB-SubCell"/>
</dbReference>
<dbReference type="GO" id="GO:0008270">
    <property type="term" value="F:zinc ion binding"/>
    <property type="evidence" value="ECO:0007669"/>
    <property type="project" value="UniProtKB-KW"/>
</dbReference>
<keyword evidence="6" id="KW-0805">Transcription regulation</keyword>
<dbReference type="InterPro" id="IPR031137">
    <property type="entry name" value="GRF"/>
</dbReference>
<dbReference type="EMBL" id="WJXA01000007">
    <property type="protein sequence ID" value="KAF7138008.1"/>
    <property type="molecule type" value="Genomic_DNA"/>
</dbReference>
<proteinExistence type="inferred from homology"/>
<dbReference type="InterPro" id="IPR001878">
    <property type="entry name" value="Znf_CCHC"/>
</dbReference>
<dbReference type="GO" id="GO:0006355">
    <property type="term" value="P:regulation of DNA-templated transcription"/>
    <property type="evidence" value="ECO:0007669"/>
    <property type="project" value="InterPro"/>
</dbReference>
<evidence type="ECO:0000256" key="5">
    <source>
        <dbReference type="PROSITE-ProRule" id="PRU01002"/>
    </source>
</evidence>
<comment type="caution">
    <text evidence="5">Lacks conserved residue(s) required for the propagation of feature annotation.</text>
</comment>
<dbReference type="Pfam" id="PF08879">
    <property type="entry name" value="WRC"/>
    <property type="match status" value="1"/>
</dbReference>
<evidence type="ECO:0000313" key="11">
    <source>
        <dbReference type="EMBL" id="KAF7138008.1"/>
    </source>
</evidence>
<dbReference type="SMART" id="SM00343">
    <property type="entry name" value="ZnF_C2HC"/>
    <property type="match status" value="1"/>
</dbReference>
<dbReference type="InterPro" id="IPR036875">
    <property type="entry name" value="Znf_CCHC_sf"/>
</dbReference>
<dbReference type="PROSITE" id="PS00141">
    <property type="entry name" value="ASP_PROTEASE"/>
    <property type="match status" value="1"/>
</dbReference>
<evidence type="ECO:0000259" key="9">
    <source>
        <dbReference type="PROSITE" id="PS51666"/>
    </source>
</evidence>
<dbReference type="GO" id="GO:0006508">
    <property type="term" value="P:proteolysis"/>
    <property type="evidence" value="ECO:0007669"/>
    <property type="project" value="InterPro"/>
</dbReference>
<feature type="domain" description="WRC" evidence="10">
    <location>
        <begin position="549"/>
        <end position="587"/>
    </location>
</feature>
<dbReference type="GO" id="GO:0004190">
    <property type="term" value="F:aspartic-type endopeptidase activity"/>
    <property type="evidence" value="ECO:0007669"/>
    <property type="project" value="InterPro"/>
</dbReference>
<dbReference type="Proteomes" id="UP000626092">
    <property type="component" value="Unassembled WGS sequence"/>
</dbReference>
<keyword evidence="6" id="KW-0010">Activator</keyword>
<evidence type="ECO:0000313" key="12">
    <source>
        <dbReference type="Proteomes" id="UP000626092"/>
    </source>
</evidence>
<dbReference type="PROSITE" id="PS50158">
    <property type="entry name" value="ZF_CCHC"/>
    <property type="match status" value="1"/>
</dbReference>
<evidence type="ECO:0000259" key="10">
    <source>
        <dbReference type="PROSITE" id="PS51667"/>
    </source>
</evidence>
<feature type="compositionally biased region" description="Low complexity" evidence="7">
    <location>
        <begin position="262"/>
        <end position="275"/>
    </location>
</feature>
<dbReference type="SUPFAM" id="SSF57756">
    <property type="entry name" value="Retrovirus zinc finger-like domains"/>
    <property type="match status" value="1"/>
</dbReference>
<keyword evidence="6" id="KW-0804">Transcription</keyword>
<dbReference type="Pfam" id="PF03732">
    <property type="entry name" value="Retrotrans_gag"/>
    <property type="match status" value="1"/>
</dbReference>
<dbReference type="InterPro" id="IPR014977">
    <property type="entry name" value="WRC_dom"/>
</dbReference>
<dbReference type="InterPro" id="IPR014978">
    <property type="entry name" value="Gln-Leu-Gln_QLQ"/>
</dbReference>
<dbReference type="Gene3D" id="4.10.60.10">
    <property type="entry name" value="Zinc finger, CCHC-type"/>
    <property type="match status" value="1"/>
</dbReference>
<accession>A0A834GNA5</accession>
<evidence type="ECO:0000256" key="4">
    <source>
        <dbReference type="PROSITE-ProRule" id="PRU00047"/>
    </source>
</evidence>
<gene>
    <name evidence="11" type="ORF">RHSIM_Rhsim07G0098600</name>
</gene>
<dbReference type="SMART" id="SM00951">
    <property type="entry name" value="QLQ"/>
    <property type="match status" value="1"/>
</dbReference>
<keyword evidence="4" id="KW-0479">Metal-binding</keyword>
<dbReference type="Pfam" id="PF00098">
    <property type="entry name" value="zf-CCHC"/>
    <property type="match status" value="1"/>
</dbReference>
<comment type="similarity">
    <text evidence="2 6">Belongs to the GRF family.</text>
</comment>
<dbReference type="CDD" id="cd00303">
    <property type="entry name" value="retropepsin_like"/>
    <property type="match status" value="1"/>
</dbReference>
<protein>
    <recommendedName>
        <fullName evidence="6">Growth-regulating factor</fullName>
    </recommendedName>
</protein>
<dbReference type="Pfam" id="PF08880">
    <property type="entry name" value="QLQ"/>
    <property type="match status" value="1"/>
</dbReference>
<keyword evidence="4" id="KW-0862">Zinc</keyword>
<dbReference type="GO" id="GO:0006351">
    <property type="term" value="P:DNA-templated transcription"/>
    <property type="evidence" value="ECO:0007669"/>
    <property type="project" value="UniProtKB-UniRule"/>
</dbReference>
<name>A0A834GNA5_RHOSS</name>
<dbReference type="GO" id="GO:0005524">
    <property type="term" value="F:ATP binding"/>
    <property type="evidence" value="ECO:0007669"/>
    <property type="project" value="UniProtKB-UniRule"/>
</dbReference>